<dbReference type="Gene3D" id="3.60.20.10">
    <property type="entry name" value="Glutamine Phosphoribosylpyrophosphate, subunit 1, domain 1"/>
    <property type="match status" value="1"/>
</dbReference>
<dbReference type="GO" id="GO:0004066">
    <property type="term" value="F:asparagine synthase (glutamine-hydrolyzing) activity"/>
    <property type="evidence" value="ECO:0007669"/>
    <property type="project" value="UniProtKB-EC"/>
</dbReference>
<comment type="similarity">
    <text evidence="2">Belongs to the asparagine synthetase family.</text>
</comment>
<proteinExistence type="inferred from homology"/>
<evidence type="ECO:0000256" key="1">
    <source>
        <dbReference type="ARBA" id="ARBA00005187"/>
    </source>
</evidence>
<dbReference type="SUPFAM" id="SSF52402">
    <property type="entry name" value="Adenine nucleotide alpha hydrolases-like"/>
    <property type="match status" value="1"/>
</dbReference>
<dbReference type="InterPro" id="IPR033738">
    <property type="entry name" value="AsnB_N"/>
</dbReference>
<dbReference type="Pfam" id="PF00733">
    <property type="entry name" value="Asn_synthase"/>
    <property type="match status" value="1"/>
</dbReference>
<dbReference type="InterPro" id="IPR006426">
    <property type="entry name" value="Asn_synth_AEB"/>
</dbReference>
<comment type="catalytic activity">
    <reaction evidence="7">
        <text>L-aspartate + L-glutamine + ATP + H2O = L-asparagine + L-glutamate + AMP + diphosphate + H(+)</text>
        <dbReference type="Rhea" id="RHEA:12228"/>
        <dbReference type="ChEBI" id="CHEBI:15377"/>
        <dbReference type="ChEBI" id="CHEBI:15378"/>
        <dbReference type="ChEBI" id="CHEBI:29985"/>
        <dbReference type="ChEBI" id="CHEBI:29991"/>
        <dbReference type="ChEBI" id="CHEBI:30616"/>
        <dbReference type="ChEBI" id="CHEBI:33019"/>
        <dbReference type="ChEBI" id="CHEBI:58048"/>
        <dbReference type="ChEBI" id="CHEBI:58359"/>
        <dbReference type="ChEBI" id="CHEBI:456215"/>
        <dbReference type="EC" id="6.3.5.4"/>
    </reaction>
</comment>
<dbReference type="CDD" id="cd00712">
    <property type="entry name" value="AsnB"/>
    <property type="match status" value="1"/>
</dbReference>
<evidence type="ECO:0000256" key="3">
    <source>
        <dbReference type="ARBA" id="ARBA00012737"/>
    </source>
</evidence>
<keyword evidence="6" id="KW-0315">Glutamine amidotransferase</keyword>
<evidence type="ECO:0000313" key="10">
    <source>
        <dbReference type="Proteomes" id="UP001596364"/>
    </source>
</evidence>
<evidence type="ECO:0000256" key="6">
    <source>
        <dbReference type="ARBA" id="ARBA00022962"/>
    </source>
</evidence>
<evidence type="ECO:0000256" key="7">
    <source>
        <dbReference type="ARBA" id="ARBA00048741"/>
    </source>
</evidence>
<sequence>MCGISALVDYSHPIPPSVLQTFNRALIHRGPDNQTEMLLADGRAGLGHCRLSIVDTSEHANQPFVSQDKRYVLVFNGEIYNYVELRTELEANGVIFRTGSDTEVLLHAFEMWQEDCLQRFNGMWAFVIWDNHTRRLFMSRDRFGVKPLYFRLDKHGIAVASEQKAFAAHPGGLVIDPQQAARFALCPEAVESTSDTLYQHVQKLLPGEYAWFSEQGVSRHRWWHTYTEIKNLPRPACREELLGLFQDACQVRTRTDVNIAVALSGGLDSSAVTGTLCTLPDIQRDKKLTAFVGSFPDTPQDEYKWAKMVTDHYRLPSHRVAVDPSRMANSLVTSTRSLEDVNALPVVGQWHVYQGMRDAGFKVSIEGHGGDELLAGYYRHLSVYAGDLLRARRDPLELAYTIGAISSSRPGSDSHFVRSTLLQAPQSQDELHTKLTHVSPLLKQLFGQHEVTSWPVEERNNADYNREDLLFQKLYEDFHYYTLPYILKNYDRLSMANSVEIRSPFLDYRFVLAAFNSDAANKIHRGQTKALLRQNFTQIPVAIRQRRDKSGFTHPPHWLCNELAGWLTSVVSQTRFVQTGLFDGRKAQHHILQSIRDKDHQQLMQLWPIINLAILESGYDNLTD</sequence>
<name>A0ABW1XHT8_9ALTE</name>
<evidence type="ECO:0000313" key="9">
    <source>
        <dbReference type="EMBL" id="MFC6439349.1"/>
    </source>
</evidence>
<accession>A0ABW1XHT8</accession>
<dbReference type="RefSeq" id="WP_131257357.1">
    <property type="nucleotide sequence ID" value="NZ_JBHSUS010000001.1"/>
</dbReference>
<organism evidence="9 10">
    <name type="scientific">Pseudobowmanella zhangzhouensis</name>
    <dbReference type="NCBI Taxonomy" id="1537679"/>
    <lineage>
        <taxon>Bacteria</taxon>
        <taxon>Pseudomonadati</taxon>
        <taxon>Pseudomonadota</taxon>
        <taxon>Gammaproteobacteria</taxon>
        <taxon>Alteromonadales</taxon>
        <taxon>Alteromonadaceae</taxon>
    </lineage>
</organism>
<dbReference type="EMBL" id="JBHSUS010000001">
    <property type="protein sequence ID" value="MFC6439349.1"/>
    <property type="molecule type" value="Genomic_DNA"/>
</dbReference>
<dbReference type="InterPro" id="IPR029055">
    <property type="entry name" value="Ntn_hydrolases_N"/>
</dbReference>
<keyword evidence="9" id="KW-0436">Ligase</keyword>
<keyword evidence="10" id="KW-1185">Reference proteome</keyword>
<keyword evidence="4" id="KW-0547">Nucleotide-binding</keyword>
<keyword evidence="5" id="KW-0067">ATP-binding</keyword>
<evidence type="ECO:0000256" key="5">
    <source>
        <dbReference type="ARBA" id="ARBA00022840"/>
    </source>
</evidence>
<evidence type="ECO:0000256" key="4">
    <source>
        <dbReference type="ARBA" id="ARBA00022741"/>
    </source>
</evidence>
<dbReference type="Proteomes" id="UP001596364">
    <property type="component" value="Unassembled WGS sequence"/>
</dbReference>
<dbReference type="InterPro" id="IPR017932">
    <property type="entry name" value="GATase_2_dom"/>
</dbReference>
<dbReference type="InterPro" id="IPR051786">
    <property type="entry name" value="ASN_synthetase/amidase"/>
</dbReference>
<dbReference type="PROSITE" id="PS51278">
    <property type="entry name" value="GATASE_TYPE_2"/>
    <property type="match status" value="1"/>
</dbReference>
<dbReference type="SUPFAM" id="SSF56235">
    <property type="entry name" value="N-terminal nucleophile aminohydrolases (Ntn hydrolases)"/>
    <property type="match status" value="1"/>
</dbReference>
<dbReference type="CDD" id="cd01991">
    <property type="entry name" value="Asn_synthase_B_C"/>
    <property type="match status" value="1"/>
</dbReference>
<protein>
    <recommendedName>
        <fullName evidence="3">asparagine synthase (glutamine-hydrolyzing)</fullName>
        <ecNumber evidence="3">6.3.5.4</ecNumber>
    </recommendedName>
</protein>
<dbReference type="InterPro" id="IPR014729">
    <property type="entry name" value="Rossmann-like_a/b/a_fold"/>
</dbReference>
<comment type="caution">
    <text evidence="9">The sequence shown here is derived from an EMBL/GenBank/DDBJ whole genome shotgun (WGS) entry which is preliminary data.</text>
</comment>
<dbReference type="Gene3D" id="3.40.50.620">
    <property type="entry name" value="HUPs"/>
    <property type="match status" value="1"/>
</dbReference>
<dbReference type="PANTHER" id="PTHR43284:SF1">
    <property type="entry name" value="ASPARAGINE SYNTHETASE"/>
    <property type="match status" value="1"/>
</dbReference>
<dbReference type="InterPro" id="IPR001962">
    <property type="entry name" value="Asn_synthase"/>
</dbReference>
<dbReference type="PIRSF" id="PIRSF001589">
    <property type="entry name" value="Asn_synthetase_glu-h"/>
    <property type="match status" value="1"/>
</dbReference>
<dbReference type="Pfam" id="PF13537">
    <property type="entry name" value="GATase_7"/>
    <property type="match status" value="1"/>
</dbReference>
<dbReference type="EC" id="6.3.5.4" evidence="3"/>
<evidence type="ECO:0000259" key="8">
    <source>
        <dbReference type="PROSITE" id="PS51278"/>
    </source>
</evidence>
<feature type="domain" description="Glutamine amidotransferase type-2" evidence="8">
    <location>
        <begin position="2"/>
        <end position="215"/>
    </location>
</feature>
<reference evidence="10" key="1">
    <citation type="journal article" date="2019" name="Int. J. Syst. Evol. Microbiol.">
        <title>The Global Catalogue of Microorganisms (GCM) 10K type strain sequencing project: providing services to taxonomists for standard genome sequencing and annotation.</title>
        <authorList>
            <consortium name="The Broad Institute Genomics Platform"/>
            <consortium name="The Broad Institute Genome Sequencing Center for Infectious Disease"/>
            <person name="Wu L."/>
            <person name="Ma J."/>
        </authorList>
    </citation>
    <scope>NUCLEOTIDE SEQUENCE [LARGE SCALE GENOMIC DNA]</scope>
    <source>
        <strain evidence="10">CGMCC 1.16031</strain>
    </source>
</reference>
<dbReference type="PANTHER" id="PTHR43284">
    <property type="entry name" value="ASPARAGINE SYNTHETASE (GLUTAMINE-HYDROLYZING)"/>
    <property type="match status" value="1"/>
</dbReference>
<evidence type="ECO:0000256" key="2">
    <source>
        <dbReference type="ARBA" id="ARBA00005752"/>
    </source>
</evidence>
<gene>
    <name evidence="9" type="primary">asnB</name>
    <name evidence="9" type="ORF">ACFP85_04195</name>
</gene>
<comment type="pathway">
    <text evidence="1">Amino-acid biosynthesis; L-asparagine biosynthesis; L-asparagine from L-aspartate (L-Gln route): step 1/1.</text>
</comment>
<dbReference type="NCBIfam" id="TIGR01536">
    <property type="entry name" value="asn_synth_AEB"/>
    <property type="match status" value="1"/>
</dbReference>